<dbReference type="EMBL" id="AY506529">
    <property type="protein sequence ID" value="AAR91070.1"/>
    <property type="molecule type" value="Genomic_DNA"/>
</dbReference>
<proteinExistence type="predicted"/>
<dbReference type="EMBL" id="AY506529">
    <property type="protein sequence ID" value="AAR91071.1"/>
    <property type="molecule type" value="Genomic_DNA"/>
</dbReference>
<dbReference type="InterPro" id="IPR043502">
    <property type="entry name" value="DNA/RNA_pol_sf"/>
</dbReference>
<dbReference type="STRING" id="4577.Q6R986"/>
<reference evidence="2 3" key="2">
    <citation type="journal article" date="2004" name="Plant Physiol.">
        <title>Sequence and comparative analysis of the maize NB mitochondrial genome.</title>
        <authorList>
            <person name="Clifton S.W."/>
            <person name="Minx P."/>
            <person name="Fauron C.M.-R."/>
            <person name="Gibson M."/>
            <person name="Allen J.O."/>
            <person name="Sun H."/>
            <person name="Thompson M."/>
            <person name="Barbazuk W.B."/>
            <person name="Kanuganti S."/>
            <person name="Tayloe C."/>
            <person name="Meyer L."/>
            <person name="Wilson R.K."/>
            <person name="Newton K.J."/>
        </authorList>
    </citation>
    <scope>NUCLEOTIDE SEQUENCE</scope>
    <source>
        <strain evidence="3">cv. B37N</strain>
        <strain evidence="2">NB</strain>
    </source>
</reference>
<organism evidence="2 3">
    <name type="scientific">Zea mays</name>
    <name type="common">Maize</name>
    <dbReference type="NCBI Taxonomy" id="4577"/>
    <lineage>
        <taxon>Eukaryota</taxon>
        <taxon>Viridiplantae</taxon>
        <taxon>Streptophyta</taxon>
        <taxon>Embryophyta</taxon>
        <taxon>Tracheophyta</taxon>
        <taxon>Spermatophyta</taxon>
        <taxon>Magnoliopsida</taxon>
        <taxon>Liliopsida</taxon>
        <taxon>Poales</taxon>
        <taxon>Poaceae</taxon>
        <taxon>PACMAD clade</taxon>
        <taxon>Panicoideae</taxon>
        <taxon>Andropogonodae</taxon>
        <taxon>Andropogoneae</taxon>
        <taxon>Tripsacinae</taxon>
        <taxon>Zea</taxon>
    </lineage>
</organism>
<dbReference type="OrthoDB" id="776361at2759"/>
<keyword evidence="2" id="KW-0496">Mitochondrion</keyword>
<dbReference type="AlphaFoldDB" id="Q6R986"/>
<accession>Q6R986</accession>
<evidence type="ECO:0000313" key="2">
    <source>
        <dbReference type="EMBL" id="AAR91071.1"/>
    </source>
</evidence>
<dbReference type="InParanoid" id="Q6R986"/>
<evidence type="ECO:0000313" key="3">
    <source>
        <dbReference type="Proteomes" id="UP000007305"/>
    </source>
</evidence>
<dbReference type="RefSeq" id="YP_588409.1">
    <property type="nucleotide sequence ID" value="NC_007982.1"/>
</dbReference>
<dbReference type="PaxDb" id="4577-GRMZM5G838963_P01"/>
<dbReference type="Proteomes" id="UP000007305">
    <property type="component" value="Mitochondrion"/>
</dbReference>
<reference evidence="2" key="1">
    <citation type="submission" date="2003-12" db="EMBL/GenBank/DDBJ databases">
        <authorList>
            <person name="Clifton S."/>
            <person name="Fauron C."/>
            <person name="Gibson M."/>
            <person name="Minx P."/>
            <person name="Newton K."/>
            <person name="Rugen M."/>
            <person name="Spieth J."/>
            <person name="Sun H."/>
        </authorList>
    </citation>
    <scope>NUCLEOTIDE SEQUENCE</scope>
    <source>
        <strain evidence="2">NB</strain>
    </source>
</reference>
<dbReference type="GeneID" id="4055815"/>
<sequence>MVSPPRDWKNRRASKWVKASDMNRLTHKARDLSGGYLNSEGAVSRKTTLLSSKKDEGNFHIYMVNDSETEVVLSSLNKLQSVQNKINAKFFSILRDHWDDLVNIGLVMPSILSSINRKEGEDRLRRLWLKNKKIMDYFSVQDLINIWEKNIQAAHYEQYLLQLADALVGYKIYFHQYGRDAYFKSIMSYSFQS</sequence>
<keyword evidence="3" id="KW-1185">Reference proteome</keyword>
<protein>
    <submittedName>
        <fullName evidence="1">Uncharacterized protein orf193-a1</fullName>
    </submittedName>
    <submittedName>
        <fullName evidence="2">Uncharacterized protein orf193-a2</fullName>
    </submittedName>
</protein>
<dbReference type="RefSeq" id="YP_588422.1">
    <property type="nucleotide sequence ID" value="NC_007982.1"/>
</dbReference>
<name>Q6R986_MAIZE</name>
<dbReference type="SMR" id="Q6R986"/>
<dbReference type="SUPFAM" id="SSF56672">
    <property type="entry name" value="DNA/RNA polymerases"/>
    <property type="match status" value="1"/>
</dbReference>
<dbReference type="GeneID" id="4055814"/>
<evidence type="ECO:0000313" key="1">
    <source>
        <dbReference type="EMBL" id="AAR91070.1"/>
    </source>
</evidence>
<geneLocation type="mitochondrion" evidence="2"/>
<gene>
    <name evidence="2" type="primary">orf193-a2</name>
    <name evidence="1" type="synonym">orf193-a1</name>
</gene>